<evidence type="ECO:0000256" key="3">
    <source>
        <dbReference type="ARBA" id="ARBA00022603"/>
    </source>
</evidence>
<dbReference type="Gene3D" id="3.40.50.150">
    <property type="entry name" value="Vaccinia Virus protein VP39"/>
    <property type="match status" value="1"/>
</dbReference>
<dbReference type="PRINTS" id="PR00996">
    <property type="entry name" value="CHERMTFRASE"/>
</dbReference>
<comment type="catalytic activity">
    <reaction evidence="1">
        <text>L-glutamyl-[protein] + S-adenosyl-L-methionine = [protein]-L-glutamate 5-O-methyl ester + S-adenosyl-L-homocysteine</text>
        <dbReference type="Rhea" id="RHEA:24452"/>
        <dbReference type="Rhea" id="RHEA-COMP:10208"/>
        <dbReference type="Rhea" id="RHEA-COMP:10311"/>
        <dbReference type="ChEBI" id="CHEBI:29973"/>
        <dbReference type="ChEBI" id="CHEBI:57856"/>
        <dbReference type="ChEBI" id="CHEBI:59789"/>
        <dbReference type="ChEBI" id="CHEBI:82795"/>
        <dbReference type="EC" id="2.1.1.80"/>
    </reaction>
</comment>
<accession>A0ABY2KMF7</accession>
<evidence type="ECO:0000256" key="6">
    <source>
        <dbReference type="SAM" id="MobiDB-lite"/>
    </source>
</evidence>
<dbReference type="SUPFAM" id="SSF47757">
    <property type="entry name" value="Chemotaxis receptor methyltransferase CheR, N-terminal domain"/>
    <property type="match status" value="1"/>
</dbReference>
<dbReference type="InterPro" id="IPR022641">
    <property type="entry name" value="CheR_N"/>
</dbReference>
<keyword evidence="5" id="KW-0949">S-adenosyl-L-methionine</keyword>
<evidence type="ECO:0000256" key="2">
    <source>
        <dbReference type="ARBA" id="ARBA00012534"/>
    </source>
</evidence>
<name>A0ABY2KMF7_9RHOB</name>
<feature type="region of interest" description="Disordered" evidence="6">
    <location>
        <begin position="257"/>
        <end position="278"/>
    </location>
</feature>
<dbReference type="Pfam" id="PF01739">
    <property type="entry name" value="CheR"/>
    <property type="match status" value="1"/>
</dbReference>
<protein>
    <recommendedName>
        <fullName evidence="2">protein-glutamate O-methyltransferase</fullName>
        <ecNumber evidence="2">2.1.1.80</ecNumber>
    </recommendedName>
</protein>
<comment type="caution">
    <text evidence="8">The sequence shown here is derived from an EMBL/GenBank/DDBJ whole genome shotgun (WGS) entry which is preliminary data.</text>
</comment>
<dbReference type="InterPro" id="IPR036804">
    <property type="entry name" value="CheR_N_sf"/>
</dbReference>
<dbReference type="Gene3D" id="1.10.155.10">
    <property type="entry name" value="Chemotaxis receptor methyltransferase CheR, N-terminal domain"/>
    <property type="match status" value="1"/>
</dbReference>
<dbReference type="InterPro" id="IPR050903">
    <property type="entry name" value="Bact_Chemotaxis_MeTrfase"/>
</dbReference>
<keyword evidence="4" id="KW-0808">Transferase</keyword>
<dbReference type="EC" id="2.1.1.80" evidence="2"/>
<dbReference type="SUPFAM" id="SSF53335">
    <property type="entry name" value="S-adenosyl-L-methionine-dependent methyltransferases"/>
    <property type="match status" value="1"/>
</dbReference>
<dbReference type="InterPro" id="IPR000780">
    <property type="entry name" value="CheR_MeTrfase"/>
</dbReference>
<reference evidence="8 9" key="1">
    <citation type="submission" date="2018-11" db="EMBL/GenBank/DDBJ databases">
        <title>Tabrizicola sp. isolated from sediment of alpine lake.</title>
        <authorList>
            <person name="Liu Z."/>
        </authorList>
    </citation>
    <scope>NUCLEOTIDE SEQUENCE [LARGE SCALE GENOMIC DNA]</scope>
    <source>
        <strain evidence="8 9">DRYC-M-16</strain>
    </source>
</reference>
<dbReference type="EMBL" id="RPEM01000013">
    <property type="protein sequence ID" value="TGD41919.1"/>
    <property type="molecule type" value="Genomic_DNA"/>
</dbReference>
<evidence type="ECO:0000256" key="4">
    <source>
        <dbReference type="ARBA" id="ARBA00022679"/>
    </source>
</evidence>
<dbReference type="SMART" id="SM00138">
    <property type="entry name" value="MeTrc"/>
    <property type="match status" value="1"/>
</dbReference>
<dbReference type="PROSITE" id="PS50123">
    <property type="entry name" value="CHER"/>
    <property type="match status" value="1"/>
</dbReference>
<dbReference type="Pfam" id="PF03705">
    <property type="entry name" value="CheR_N"/>
    <property type="match status" value="1"/>
</dbReference>
<dbReference type="PANTHER" id="PTHR24422">
    <property type="entry name" value="CHEMOTAXIS PROTEIN METHYLTRANSFERASE"/>
    <property type="match status" value="1"/>
</dbReference>
<evidence type="ECO:0000259" key="7">
    <source>
        <dbReference type="PROSITE" id="PS50123"/>
    </source>
</evidence>
<dbReference type="InterPro" id="IPR029063">
    <property type="entry name" value="SAM-dependent_MTases_sf"/>
</dbReference>
<feature type="domain" description="CheR-type methyltransferase" evidence="7">
    <location>
        <begin position="1"/>
        <end position="278"/>
    </location>
</feature>
<dbReference type="Proteomes" id="UP000297741">
    <property type="component" value="Unassembled WGS sequence"/>
</dbReference>
<sequence length="278" mass="30930">MQNERIAPDQAQVLVEAVFRLSGISIAATKTDFLEHRINRLLRESGVESVTDFVEQLRTAPAGPAALRLVEALTTHTTSFFRERAHFDWMTTTGLPSVVAEGAGRHQPLTIWSAACSTGAELWTAGMVVDTFARTRNLRWDLVGTDVSQKILRKAAVATFDEDDILPIPDEMRRRYLLRSRTLAVGKQRYRIAPELRSHARLAWANLLDLPTGMALTADIAFLRNVLIYFEPDDQLRAAANVARRIRPGGYLLTGHSESLASPPPGMTPVSPSIYRKE</sequence>
<dbReference type="PANTHER" id="PTHR24422:SF26">
    <property type="entry name" value="CHEMOTAXIS PROTEIN METHYLTRANSFERASE"/>
    <property type="match status" value="1"/>
</dbReference>
<evidence type="ECO:0000256" key="1">
    <source>
        <dbReference type="ARBA" id="ARBA00001541"/>
    </source>
</evidence>
<keyword evidence="9" id="KW-1185">Reference proteome</keyword>
<evidence type="ECO:0000313" key="9">
    <source>
        <dbReference type="Proteomes" id="UP000297741"/>
    </source>
</evidence>
<dbReference type="RefSeq" id="WP_135433148.1">
    <property type="nucleotide sequence ID" value="NZ_RPEM01000013.1"/>
</dbReference>
<proteinExistence type="predicted"/>
<organism evidence="8 9">
    <name type="scientific">Pseudotabrizicola sediminis</name>
    <dbReference type="NCBI Taxonomy" id="2486418"/>
    <lineage>
        <taxon>Bacteria</taxon>
        <taxon>Pseudomonadati</taxon>
        <taxon>Pseudomonadota</taxon>
        <taxon>Alphaproteobacteria</taxon>
        <taxon>Rhodobacterales</taxon>
        <taxon>Paracoccaceae</taxon>
        <taxon>Pseudotabrizicola</taxon>
    </lineage>
</organism>
<evidence type="ECO:0000313" key="8">
    <source>
        <dbReference type="EMBL" id="TGD41919.1"/>
    </source>
</evidence>
<dbReference type="InterPro" id="IPR022642">
    <property type="entry name" value="CheR_C"/>
</dbReference>
<keyword evidence="3" id="KW-0489">Methyltransferase</keyword>
<evidence type="ECO:0000256" key="5">
    <source>
        <dbReference type="ARBA" id="ARBA00022691"/>
    </source>
</evidence>
<gene>
    <name evidence="8" type="ORF">EEB11_16320</name>
</gene>